<accession>A0ABS6BSU5</accession>
<keyword evidence="1" id="KW-0812">Transmembrane</keyword>
<feature type="transmembrane region" description="Helical" evidence="1">
    <location>
        <begin position="26"/>
        <end position="45"/>
    </location>
</feature>
<evidence type="ECO:0000256" key="1">
    <source>
        <dbReference type="SAM" id="Phobius"/>
    </source>
</evidence>
<dbReference type="Proteomes" id="UP000776252">
    <property type="component" value="Unassembled WGS sequence"/>
</dbReference>
<evidence type="ECO:0000313" key="3">
    <source>
        <dbReference type="Proteomes" id="UP000776252"/>
    </source>
</evidence>
<organism evidence="2 3">
    <name type="scientific">Clostridium frigoris</name>
    <dbReference type="NCBI Taxonomy" id="205327"/>
    <lineage>
        <taxon>Bacteria</taxon>
        <taxon>Bacillati</taxon>
        <taxon>Bacillota</taxon>
        <taxon>Clostridia</taxon>
        <taxon>Eubacteriales</taxon>
        <taxon>Clostridiaceae</taxon>
        <taxon>Clostridium</taxon>
    </lineage>
</organism>
<feature type="transmembrane region" description="Helical" evidence="1">
    <location>
        <begin position="148"/>
        <end position="169"/>
    </location>
</feature>
<name>A0ABS6BSU5_9CLOT</name>
<feature type="transmembrane region" description="Helical" evidence="1">
    <location>
        <begin position="78"/>
        <end position="98"/>
    </location>
</feature>
<keyword evidence="1" id="KW-1133">Transmembrane helix</keyword>
<evidence type="ECO:0000313" key="2">
    <source>
        <dbReference type="EMBL" id="MBU3159995.1"/>
    </source>
</evidence>
<comment type="caution">
    <text evidence="2">The sequence shown here is derived from an EMBL/GenBank/DDBJ whole genome shotgun (WGS) entry which is preliminary data.</text>
</comment>
<sequence length="188" mass="21448">MIEPILLAFIFAKIKGYKIKPLFKTWAIYPILTFILIYLILEVMIFNGNYTFLKYTSTFHYLYLLTFIILIIKYKLNFSAIIGSIFIIIGSVLNNIVIAANNGKMPVFPTLSYLTGYAKPDSFIKVNDIHILGSGVSKLKFLTDIVDVGYCVMSIGDICIRVFAFIILFNTIKVINQTKKIMDETLKE</sequence>
<reference evidence="2 3" key="1">
    <citation type="submission" date="2021-06" db="EMBL/GenBank/DDBJ databases">
        <title>Clostridia strains as spoilage organisms.</title>
        <authorList>
            <person name="Wambui J."/>
            <person name="Stephan R."/>
            <person name="Stevens M.J.A."/>
        </authorList>
    </citation>
    <scope>NUCLEOTIDE SEQUENCE [LARGE SCALE GENOMIC DNA]</scope>
    <source>
        <strain evidence="2 3">DSM 14204</strain>
    </source>
</reference>
<gene>
    <name evidence="2" type="ORF">KPL37_09550</name>
</gene>
<dbReference type="Pfam" id="PF17248">
    <property type="entry name" value="DUF5317"/>
    <property type="match status" value="1"/>
</dbReference>
<dbReference type="RefSeq" id="WP_216148591.1">
    <property type="nucleotide sequence ID" value="NZ_JAHLDV010000018.1"/>
</dbReference>
<proteinExistence type="predicted"/>
<protein>
    <submittedName>
        <fullName evidence="2">DUF5317 domain-containing protein</fullName>
    </submittedName>
</protein>
<keyword evidence="3" id="KW-1185">Reference proteome</keyword>
<keyword evidence="1" id="KW-0472">Membrane</keyword>
<dbReference type="EMBL" id="JAHLDV010000018">
    <property type="protein sequence ID" value="MBU3159995.1"/>
    <property type="molecule type" value="Genomic_DNA"/>
</dbReference>
<feature type="transmembrane region" description="Helical" evidence="1">
    <location>
        <begin position="52"/>
        <end position="72"/>
    </location>
</feature>
<dbReference type="InterPro" id="IPR035168">
    <property type="entry name" value="DUF5317"/>
</dbReference>